<dbReference type="NCBIfam" id="TIGR00257">
    <property type="entry name" value="IMPACT_YIGZ"/>
    <property type="match status" value="1"/>
</dbReference>
<dbReference type="Gene3D" id="3.30.70.240">
    <property type="match status" value="1"/>
</dbReference>
<reference evidence="4 5" key="1">
    <citation type="submission" date="2021-03" db="EMBL/GenBank/DDBJ databases">
        <title>Novel species identification of genus Shewanella.</title>
        <authorList>
            <person name="Liu G."/>
            <person name="Zhang Q."/>
        </authorList>
    </citation>
    <scope>NUCLEOTIDE SEQUENCE [LARGE SCALE GENOMIC DNA]</scope>
    <source>
        <strain evidence="4 5">FJAT-51800</strain>
    </source>
</reference>
<name>A0ABX7QQF2_9GAMM</name>
<gene>
    <name evidence="4" type="ORF">JYB87_00055</name>
</gene>
<dbReference type="SUPFAM" id="SSF54980">
    <property type="entry name" value="EF-G C-terminal domain-like"/>
    <property type="match status" value="1"/>
</dbReference>
<dbReference type="SUPFAM" id="SSF54211">
    <property type="entry name" value="Ribosomal protein S5 domain 2-like"/>
    <property type="match status" value="1"/>
</dbReference>
<dbReference type="Gene3D" id="3.30.230.30">
    <property type="entry name" value="Impact, N-terminal domain"/>
    <property type="match status" value="1"/>
</dbReference>
<dbReference type="Pfam" id="PF09186">
    <property type="entry name" value="DUF1949"/>
    <property type="match status" value="1"/>
</dbReference>
<accession>A0ABX7QQF2</accession>
<dbReference type="RefSeq" id="WP_207354913.1">
    <property type="nucleotide sequence ID" value="NZ_CP071503.1"/>
</dbReference>
<feature type="domain" description="Impact N-terminal" evidence="2">
    <location>
        <begin position="19"/>
        <end position="125"/>
    </location>
</feature>
<dbReference type="InterPro" id="IPR020568">
    <property type="entry name" value="Ribosomal_Su5_D2-typ_SF"/>
</dbReference>
<dbReference type="InterPro" id="IPR015796">
    <property type="entry name" value="Impact_YigZ-like"/>
</dbReference>
<dbReference type="PANTHER" id="PTHR16301">
    <property type="entry name" value="IMPACT-RELATED"/>
    <property type="match status" value="1"/>
</dbReference>
<dbReference type="Pfam" id="PF01205">
    <property type="entry name" value="Impact_N"/>
    <property type="match status" value="1"/>
</dbReference>
<evidence type="ECO:0000313" key="4">
    <source>
        <dbReference type="EMBL" id="QSX33702.1"/>
    </source>
</evidence>
<proteinExistence type="inferred from homology"/>
<evidence type="ECO:0000313" key="5">
    <source>
        <dbReference type="Proteomes" id="UP000662770"/>
    </source>
</evidence>
<feature type="domain" description="UPF0029" evidence="3">
    <location>
        <begin position="142"/>
        <end position="190"/>
    </location>
</feature>
<dbReference type="PANTHER" id="PTHR16301:SF20">
    <property type="entry name" value="IMPACT FAMILY MEMBER YIGZ"/>
    <property type="match status" value="1"/>
</dbReference>
<sequence length="210" mass="22935">MSQHYFVLQRPVEVMEEIKGSKFITLLFNANSPDEFRAQLLLVKQQYPGANHYCQAFIASMPGDNASVGFSDDGEPSGSAGRPMLNVLLGANIGFCGAISVRYFGGTKLGVGGLVRAYSSGVKLAIAQALLELRQPSEVITLECSYSELGSVEHFCQRQQLVIEDKHFSEQVSLKIQLPLSCINALCEQLKAINPMGVYIVRANSDSTQR</sequence>
<comment type="similarity">
    <text evidence="1">Belongs to the IMPACT family.</text>
</comment>
<dbReference type="InterPro" id="IPR036956">
    <property type="entry name" value="Impact_N_sf"/>
</dbReference>
<dbReference type="InterPro" id="IPR001498">
    <property type="entry name" value="Impact_N"/>
</dbReference>
<organism evidence="4 5">
    <name type="scientific">Shewanella avicenniae</name>
    <dbReference type="NCBI Taxonomy" id="2814294"/>
    <lineage>
        <taxon>Bacteria</taxon>
        <taxon>Pseudomonadati</taxon>
        <taxon>Pseudomonadota</taxon>
        <taxon>Gammaproteobacteria</taxon>
        <taxon>Alteromonadales</taxon>
        <taxon>Shewanellaceae</taxon>
        <taxon>Shewanella</taxon>
    </lineage>
</organism>
<evidence type="ECO:0000259" key="2">
    <source>
        <dbReference type="Pfam" id="PF01205"/>
    </source>
</evidence>
<dbReference type="Proteomes" id="UP000662770">
    <property type="component" value="Chromosome"/>
</dbReference>
<protein>
    <submittedName>
        <fullName evidence="4">YigZ family protein</fullName>
    </submittedName>
</protein>
<dbReference type="InterPro" id="IPR035647">
    <property type="entry name" value="EFG_III/V"/>
</dbReference>
<evidence type="ECO:0000259" key="3">
    <source>
        <dbReference type="Pfam" id="PF09186"/>
    </source>
</evidence>
<evidence type="ECO:0000256" key="1">
    <source>
        <dbReference type="ARBA" id="ARBA00007665"/>
    </source>
</evidence>
<dbReference type="EMBL" id="CP071503">
    <property type="protein sequence ID" value="QSX33702.1"/>
    <property type="molecule type" value="Genomic_DNA"/>
</dbReference>
<dbReference type="InterPro" id="IPR023582">
    <property type="entry name" value="Impact"/>
</dbReference>
<keyword evidence="5" id="KW-1185">Reference proteome</keyword>
<dbReference type="InterPro" id="IPR015269">
    <property type="entry name" value="UPF0029_Impact_C"/>
</dbReference>